<protein>
    <submittedName>
        <fullName evidence="1">Uncharacterized protein</fullName>
    </submittedName>
</protein>
<dbReference type="PANTHER" id="PTHR33327:SF3">
    <property type="entry name" value="RNA-DIRECTED DNA POLYMERASE"/>
    <property type="match status" value="1"/>
</dbReference>
<accession>A0A1B6JX45</accession>
<sequence>QILTEEEMGSRKPSQFLRHLLSLSGNTPVHEDLIRQLWITRLPCQVQAILQAQPQEQSLEQLAHVADKIFEVSPSIPLSTVQSTATPNVSVFTLPSTVCSLNRKTVNIDSELTLVIKELT</sequence>
<feature type="non-terminal residue" evidence="1">
    <location>
        <position position="1"/>
    </location>
</feature>
<proteinExistence type="predicted"/>
<reference evidence="1" key="1">
    <citation type="submission" date="2015-11" db="EMBL/GenBank/DDBJ databases">
        <title>De novo transcriptome assembly of four potential Pierce s Disease insect vectors from Arizona vineyards.</title>
        <authorList>
            <person name="Tassone E.E."/>
        </authorList>
    </citation>
    <scope>NUCLEOTIDE SEQUENCE</scope>
</reference>
<dbReference type="AlphaFoldDB" id="A0A1B6JX45"/>
<name>A0A1B6JX45_9HEMI</name>
<feature type="non-terminal residue" evidence="1">
    <location>
        <position position="120"/>
    </location>
</feature>
<dbReference type="PANTHER" id="PTHR33327">
    <property type="entry name" value="ENDONUCLEASE"/>
    <property type="match status" value="1"/>
</dbReference>
<dbReference type="EMBL" id="GECU01003931">
    <property type="protein sequence ID" value="JAT03776.1"/>
    <property type="molecule type" value="Transcribed_RNA"/>
</dbReference>
<gene>
    <name evidence="1" type="ORF">g.6674</name>
</gene>
<evidence type="ECO:0000313" key="1">
    <source>
        <dbReference type="EMBL" id="JAT03776.1"/>
    </source>
</evidence>
<organism evidence="1">
    <name type="scientific">Homalodisca liturata</name>
    <dbReference type="NCBI Taxonomy" id="320908"/>
    <lineage>
        <taxon>Eukaryota</taxon>
        <taxon>Metazoa</taxon>
        <taxon>Ecdysozoa</taxon>
        <taxon>Arthropoda</taxon>
        <taxon>Hexapoda</taxon>
        <taxon>Insecta</taxon>
        <taxon>Pterygota</taxon>
        <taxon>Neoptera</taxon>
        <taxon>Paraneoptera</taxon>
        <taxon>Hemiptera</taxon>
        <taxon>Auchenorrhyncha</taxon>
        <taxon>Membracoidea</taxon>
        <taxon>Cicadellidae</taxon>
        <taxon>Cicadellinae</taxon>
        <taxon>Proconiini</taxon>
        <taxon>Homalodisca</taxon>
    </lineage>
</organism>